<keyword evidence="6 7" id="KW-0694">RNA-binding</keyword>
<accession>A0A3D8IRU3</accession>
<dbReference type="GO" id="GO:0005829">
    <property type="term" value="C:cytosol"/>
    <property type="evidence" value="ECO:0007669"/>
    <property type="project" value="TreeGrafter"/>
</dbReference>
<dbReference type="InterPro" id="IPR011530">
    <property type="entry name" value="rRNA_adenine_dimethylase"/>
</dbReference>
<gene>
    <name evidence="7" type="primary">rsmA</name>
    <name evidence="7" type="synonym">ksgA</name>
    <name evidence="10" type="ORF">CQA53_01245</name>
</gene>
<keyword evidence="4 7" id="KW-0808">Transferase</keyword>
<feature type="binding site" evidence="7 8">
    <location>
        <position position="42"/>
    </location>
    <ligand>
        <name>S-adenosyl-L-methionine</name>
        <dbReference type="ChEBI" id="CHEBI:59789"/>
    </ligand>
</feature>
<keyword evidence="1 7" id="KW-0963">Cytoplasm</keyword>
<comment type="function">
    <text evidence="7">Specifically dimethylates two adjacent adenosines (A1518 and A1519) in the loop of a conserved hairpin near the 3'-end of 16S rRNA in the 30S particle. May play a critical role in biogenesis of 30S subunits.</text>
</comment>
<reference evidence="10 11" key="1">
    <citation type="submission" date="2018-04" db="EMBL/GenBank/DDBJ databases">
        <title>Novel Campyloabacter and Helicobacter Species and Strains.</title>
        <authorList>
            <person name="Mannion A.J."/>
            <person name="Shen Z."/>
            <person name="Fox J.G."/>
        </authorList>
    </citation>
    <scope>NUCLEOTIDE SEQUENCE [LARGE SCALE GENOMIC DNA]</scope>
    <source>
        <strain evidence="10 11">MIT 17-337</strain>
    </source>
</reference>
<proteinExistence type="inferred from homology"/>
<dbReference type="InterPro" id="IPR029063">
    <property type="entry name" value="SAM-dependent_MTases_sf"/>
</dbReference>
<evidence type="ECO:0000259" key="9">
    <source>
        <dbReference type="SMART" id="SM00650"/>
    </source>
</evidence>
<name>A0A3D8IRU3_9HELI</name>
<dbReference type="PANTHER" id="PTHR11727">
    <property type="entry name" value="DIMETHYLADENOSINE TRANSFERASE"/>
    <property type="match status" value="1"/>
</dbReference>
<feature type="binding site" evidence="7 8">
    <location>
        <position position="124"/>
    </location>
    <ligand>
        <name>S-adenosyl-L-methionine</name>
        <dbReference type="ChEBI" id="CHEBI:59789"/>
    </ligand>
</feature>
<dbReference type="HAMAP" id="MF_00607">
    <property type="entry name" value="16SrRNA_methyltr_A"/>
    <property type="match status" value="1"/>
</dbReference>
<dbReference type="PROSITE" id="PS01131">
    <property type="entry name" value="RRNA_A_DIMETH"/>
    <property type="match status" value="1"/>
</dbReference>
<evidence type="ECO:0000256" key="8">
    <source>
        <dbReference type="PROSITE-ProRule" id="PRU01026"/>
    </source>
</evidence>
<dbReference type="GO" id="GO:0052908">
    <property type="term" value="F:16S rRNA (adenine(1518)-N(6)/adenine(1519)-N(6))-dimethyltransferase activity"/>
    <property type="evidence" value="ECO:0007669"/>
    <property type="project" value="UniProtKB-EC"/>
</dbReference>
<dbReference type="InterPro" id="IPR020596">
    <property type="entry name" value="rRNA_Ade_Mease_Trfase_CS"/>
</dbReference>
<evidence type="ECO:0000256" key="6">
    <source>
        <dbReference type="ARBA" id="ARBA00022884"/>
    </source>
</evidence>
<dbReference type="InterPro" id="IPR023165">
    <property type="entry name" value="rRNA_Ade_diMease-like_C"/>
</dbReference>
<keyword evidence="5 7" id="KW-0949">S-adenosyl-L-methionine</keyword>
<feature type="binding site" evidence="7 8">
    <location>
        <position position="44"/>
    </location>
    <ligand>
        <name>S-adenosyl-L-methionine</name>
        <dbReference type="ChEBI" id="CHEBI:59789"/>
    </ligand>
</feature>
<dbReference type="InterPro" id="IPR020598">
    <property type="entry name" value="rRNA_Ade_methylase_Trfase_N"/>
</dbReference>
<dbReference type="PROSITE" id="PS51689">
    <property type="entry name" value="SAM_RNA_A_N6_MT"/>
    <property type="match status" value="1"/>
</dbReference>
<evidence type="ECO:0000313" key="10">
    <source>
        <dbReference type="EMBL" id="RDU67656.1"/>
    </source>
</evidence>
<comment type="caution">
    <text evidence="10">The sequence shown here is derived from an EMBL/GenBank/DDBJ whole genome shotgun (WGS) entry which is preliminary data.</text>
</comment>
<dbReference type="AlphaFoldDB" id="A0A3D8IRU3"/>
<dbReference type="GO" id="GO:0003723">
    <property type="term" value="F:RNA binding"/>
    <property type="evidence" value="ECO:0007669"/>
    <property type="project" value="UniProtKB-UniRule"/>
</dbReference>
<keyword evidence="3 7" id="KW-0489">Methyltransferase</keyword>
<comment type="similarity">
    <text evidence="7">Belongs to the class I-like SAM-binding methyltransferase superfamily. rRNA adenine N(6)-methyltransferase family. RsmA subfamily.</text>
</comment>
<keyword evidence="11" id="KW-1185">Reference proteome</keyword>
<dbReference type="EC" id="2.1.1.182" evidence="7"/>
<evidence type="ECO:0000256" key="5">
    <source>
        <dbReference type="ARBA" id="ARBA00022691"/>
    </source>
</evidence>
<feature type="domain" description="Ribosomal RNA adenine methylase transferase N-terminal" evidence="9">
    <location>
        <begin position="49"/>
        <end position="229"/>
    </location>
</feature>
<dbReference type="SMART" id="SM00650">
    <property type="entry name" value="rADc"/>
    <property type="match status" value="1"/>
</dbReference>
<evidence type="ECO:0000256" key="7">
    <source>
        <dbReference type="HAMAP-Rule" id="MF_00607"/>
    </source>
</evidence>
<protein>
    <recommendedName>
        <fullName evidence="7">Ribosomal RNA small subunit methyltransferase A</fullName>
        <ecNumber evidence="7">2.1.1.182</ecNumber>
    </recommendedName>
    <alternativeName>
        <fullName evidence="7">16S rRNA (adenine(1518)-N(6)/adenine(1519)-N(6))-dimethyltransferase</fullName>
    </alternativeName>
    <alternativeName>
        <fullName evidence="7">16S rRNA dimethyladenosine transferase</fullName>
    </alternativeName>
    <alternativeName>
        <fullName evidence="7">16S rRNA dimethylase</fullName>
    </alternativeName>
    <alternativeName>
        <fullName evidence="7">S-adenosylmethionine-6-N', N'-adenosyl(rRNA) dimethyltransferase</fullName>
    </alternativeName>
</protein>
<keyword evidence="2 7" id="KW-0698">rRNA processing</keyword>
<dbReference type="RefSeq" id="WP_115542182.1">
    <property type="nucleotide sequence ID" value="NZ_NXLQ01000001.1"/>
</dbReference>
<evidence type="ECO:0000313" key="11">
    <source>
        <dbReference type="Proteomes" id="UP000256379"/>
    </source>
</evidence>
<organism evidence="10 11">
    <name type="scientific">Helicobacter didelphidarum</name>
    <dbReference type="NCBI Taxonomy" id="2040648"/>
    <lineage>
        <taxon>Bacteria</taxon>
        <taxon>Pseudomonadati</taxon>
        <taxon>Campylobacterota</taxon>
        <taxon>Epsilonproteobacteria</taxon>
        <taxon>Campylobacterales</taxon>
        <taxon>Helicobacteraceae</taxon>
        <taxon>Helicobacter</taxon>
    </lineage>
</organism>
<dbReference type="SUPFAM" id="SSF53335">
    <property type="entry name" value="S-adenosyl-L-methionine-dependent methyltransferases"/>
    <property type="match status" value="1"/>
</dbReference>
<dbReference type="Gene3D" id="3.40.50.150">
    <property type="entry name" value="Vaccinia Virus protein VP39"/>
    <property type="match status" value="1"/>
</dbReference>
<sequence>MQQQRLIKDCKRRHKQEVKYSSCKNIKEKETQMKAKKSLGQNFLQDEVILDKIIKSIPYNVAQSIELKKVQLIEIGVGLGDLTRKLLDKYNVLTYEVDSNLIARAKRVLNEFLVNKRLTLEEADVLKICKGNGYLFESEYFLVSNLPYYIATPIILRAMRDKQCCGFLVMTQREVAQKFCAKVSSKDFCALSVLSESYGTISYLFEVSPQCFIPQPKVYSAVFCFERFSKEIPDNLELLLKHAFKSPRKKLFSNLMDMLSKQDMQKIFYALNLRNDIRPHEVSTQTYLSIAQLLGNNLKE</sequence>
<evidence type="ECO:0000256" key="1">
    <source>
        <dbReference type="ARBA" id="ARBA00022490"/>
    </source>
</evidence>
<dbReference type="Pfam" id="PF00398">
    <property type="entry name" value="RrnaAD"/>
    <property type="match status" value="1"/>
</dbReference>
<evidence type="ECO:0000256" key="2">
    <source>
        <dbReference type="ARBA" id="ARBA00022552"/>
    </source>
</evidence>
<comment type="subcellular location">
    <subcellularLocation>
        <location evidence="7">Cytoplasm</location>
    </subcellularLocation>
</comment>
<dbReference type="Gene3D" id="1.10.8.100">
    <property type="entry name" value="Ribosomal RNA adenine dimethylase-like, domain 2"/>
    <property type="match status" value="1"/>
</dbReference>
<dbReference type="EMBL" id="NXLQ01000001">
    <property type="protein sequence ID" value="RDU67656.1"/>
    <property type="molecule type" value="Genomic_DNA"/>
</dbReference>
<evidence type="ECO:0000256" key="4">
    <source>
        <dbReference type="ARBA" id="ARBA00022679"/>
    </source>
</evidence>
<dbReference type="OrthoDB" id="9814755at2"/>
<feature type="binding site" evidence="7 8">
    <location>
        <position position="145"/>
    </location>
    <ligand>
        <name>S-adenosyl-L-methionine</name>
        <dbReference type="ChEBI" id="CHEBI:59789"/>
    </ligand>
</feature>
<dbReference type="InterPro" id="IPR001737">
    <property type="entry name" value="KsgA/Erm"/>
</dbReference>
<dbReference type="NCBIfam" id="TIGR00755">
    <property type="entry name" value="ksgA"/>
    <property type="match status" value="1"/>
</dbReference>
<feature type="binding site" evidence="7 8">
    <location>
        <position position="76"/>
    </location>
    <ligand>
        <name>S-adenosyl-L-methionine</name>
        <dbReference type="ChEBI" id="CHEBI:59789"/>
    </ligand>
</feature>
<evidence type="ECO:0000256" key="3">
    <source>
        <dbReference type="ARBA" id="ARBA00022603"/>
    </source>
</evidence>
<comment type="catalytic activity">
    <reaction evidence="7">
        <text>adenosine(1518)/adenosine(1519) in 16S rRNA + 4 S-adenosyl-L-methionine = N(6)-dimethyladenosine(1518)/N(6)-dimethyladenosine(1519) in 16S rRNA + 4 S-adenosyl-L-homocysteine + 4 H(+)</text>
        <dbReference type="Rhea" id="RHEA:19609"/>
        <dbReference type="Rhea" id="RHEA-COMP:10232"/>
        <dbReference type="Rhea" id="RHEA-COMP:10233"/>
        <dbReference type="ChEBI" id="CHEBI:15378"/>
        <dbReference type="ChEBI" id="CHEBI:57856"/>
        <dbReference type="ChEBI" id="CHEBI:59789"/>
        <dbReference type="ChEBI" id="CHEBI:74411"/>
        <dbReference type="ChEBI" id="CHEBI:74493"/>
        <dbReference type="EC" id="2.1.1.182"/>
    </reaction>
</comment>
<dbReference type="Proteomes" id="UP000256379">
    <property type="component" value="Unassembled WGS sequence"/>
</dbReference>
<feature type="binding site" evidence="7 8">
    <location>
        <position position="96"/>
    </location>
    <ligand>
        <name>S-adenosyl-L-methionine</name>
        <dbReference type="ChEBI" id="CHEBI:59789"/>
    </ligand>
</feature>
<dbReference type="PANTHER" id="PTHR11727:SF7">
    <property type="entry name" value="DIMETHYLADENOSINE TRANSFERASE-RELATED"/>
    <property type="match status" value="1"/>
</dbReference>